<evidence type="ECO:0000256" key="1">
    <source>
        <dbReference type="ARBA" id="ARBA00022450"/>
    </source>
</evidence>
<dbReference type="Pfam" id="PF07993">
    <property type="entry name" value="NAD_binding_4"/>
    <property type="match status" value="1"/>
</dbReference>
<evidence type="ECO:0000256" key="2">
    <source>
        <dbReference type="ARBA" id="ARBA00022553"/>
    </source>
</evidence>
<organism evidence="4 5">
    <name type="scientific">Penicillium egyptiacum</name>
    <dbReference type="NCBI Taxonomy" id="1303716"/>
    <lineage>
        <taxon>Eukaryota</taxon>
        <taxon>Fungi</taxon>
        <taxon>Dikarya</taxon>
        <taxon>Ascomycota</taxon>
        <taxon>Pezizomycotina</taxon>
        <taxon>Eurotiomycetes</taxon>
        <taxon>Eurotiomycetidae</taxon>
        <taxon>Eurotiales</taxon>
        <taxon>Aspergillaceae</taxon>
        <taxon>Penicillium</taxon>
    </lineage>
</organism>
<sequence length="367" mass="41161">MAEWRGGTDLLDCIGRTDSQVKHAGFRVELGEIERALLSHRDIQSVVRRDVDLVDDIELVPQGEANTEGRVFITDVTGFAGAHLLHRLMQRPSVKQIARLARRKKGLSAVTRIQQTLKRYDLWPSAFDQTQKLLVLEGDLADHELGLGTEKFTWLANWASYISNVKGTCNALRLASAGRRKAFRYMSSIDAWGPTGGVLGTKELYEDEPLERHIDCLRYDLGYSQSQWTAEAMPGFIVGDSKTGTNNPDNFFPRLLVGCIQLGAFPRIDQRLEYVTVGYIIDSLMHIASDNNNLGKSYSLLSPDVRQSVDVEGTCAMLNKAGYDVKLVYYEEWVEQLSKMPEDGPLAPLMPMFQEKVLGRLTRCEAS</sequence>
<dbReference type="InterPro" id="IPR013120">
    <property type="entry name" value="FAR_NAD-bd"/>
</dbReference>
<evidence type="ECO:0000313" key="4">
    <source>
        <dbReference type="EMBL" id="CAG8908165.1"/>
    </source>
</evidence>
<dbReference type="InterPro" id="IPR045851">
    <property type="entry name" value="AMP-bd_C_sf"/>
</dbReference>
<dbReference type="Gene3D" id="3.40.50.720">
    <property type="entry name" value="NAD(P)-binding Rossmann-like Domain"/>
    <property type="match status" value="1"/>
</dbReference>
<dbReference type="SUPFAM" id="SSF51735">
    <property type="entry name" value="NAD(P)-binding Rossmann-fold domains"/>
    <property type="match status" value="1"/>
</dbReference>
<dbReference type="EMBL" id="CAJVRC010000892">
    <property type="protein sequence ID" value="CAG8908165.1"/>
    <property type="molecule type" value="Genomic_DNA"/>
</dbReference>
<gene>
    <name evidence="4" type="ORF">PEGY_LOCUS9050</name>
</gene>
<dbReference type="InterPro" id="IPR036291">
    <property type="entry name" value="NAD(P)-bd_dom_sf"/>
</dbReference>
<protein>
    <recommendedName>
        <fullName evidence="3">Thioester reductase (TE) domain-containing protein</fullName>
    </recommendedName>
</protein>
<dbReference type="SUPFAM" id="SSF56801">
    <property type="entry name" value="Acetyl-CoA synthetase-like"/>
    <property type="match status" value="1"/>
</dbReference>
<accession>A0A9W4KNR2</accession>
<dbReference type="AlphaFoldDB" id="A0A9W4KNR2"/>
<evidence type="ECO:0000313" key="5">
    <source>
        <dbReference type="Proteomes" id="UP001154252"/>
    </source>
</evidence>
<proteinExistence type="predicted"/>
<dbReference type="OrthoDB" id="408177at2759"/>
<dbReference type="Proteomes" id="UP001154252">
    <property type="component" value="Unassembled WGS sequence"/>
</dbReference>
<dbReference type="Gene3D" id="3.30.300.30">
    <property type="match status" value="1"/>
</dbReference>
<dbReference type="PANTHER" id="PTHR44845">
    <property type="entry name" value="CARRIER DOMAIN-CONTAINING PROTEIN"/>
    <property type="match status" value="1"/>
</dbReference>
<keyword evidence="5" id="KW-1185">Reference proteome</keyword>
<comment type="caution">
    <text evidence="4">The sequence shown here is derived from an EMBL/GenBank/DDBJ whole genome shotgun (WGS) entry which is preliminary data.</text>
</comment>
<name>A0A9W4KNR2_9EURO</name>
<keyword evidence="2" id="KW-0597">Phosphoprotein</keyword>
<reference evidence="4" key="1">
    <citation type="submission" date="2021-07" db="EMBL/GenBank/DDBJ databases">
        <authorList>
            <person name="Branca A.L. A."/>
        </authorList>
    </citation>
    <scope>NUCLEOTIDE SEQUENCE</scope>
</reference>
<dbReference type="PANTHER" id="PTHR44845:SF6">
    <property type="entry name" value="BETA-ALANINE-ACTIVATING ENZYME"/>
    <property type="match status" value="1"/>
</dbReference>
<keyword evidence="1" id="KW-0596">Phosphopantetheine</keyword>
<evidence type="ECO:0000259" key="3">
    <source>
        <dbReference type="Pfam" id="PF07993"/>
    </source>
</evidence>
<feature type="domain" description="Thioester reductase (TE)" evidence="3">
    <location>
        <begin position="73"/>
        <end position="158"/>
    </location>
</feature>